<dbReference type="Proteomes" id="UP000756921">
    <property type="component" value="Unassembled WGS sequence"/>
</dbReference>
<proteinExistence type="predicted"/>
<keyword evidence="2" id="KW-1185">Reference proteome</keyword>
<dbReference type="AlphaFoldDB" id="A0A9P6G6F4"/>
<evidence type="ECO:0000313" key="1">
    <source>
        <dbReference type="EMBL" id="KAF9728614.1"/>
    </source>
</evidence>
<evidence type="ECO:0000313" key="2">
    <source>
        <dbReference type="Proteomes" id="UP000756921"/>
    </source>
</evidence>
<reference evidence="1" key="1">
    <citation type="journal article" date="2020" name="Mol. Plant Microbe Interact.">
        <title>Genome Sequence of the Biocontrol Agent Coniothyrium minitans strain Conio (IMI 134523).</title>
        <authorList>
            <person name="Patel D."/>
            <person name="Shittu T.A."/>
            <person name="Baroncelli R."/>
            <person name="Muthumeenakshi S."/>
            <person name="Osborne T.H."/>
            <person name="Janganan T.K."/>
            <person name="Sreenivasaprasad S."/>
        </authorList>
    </citation>
    <scope>NUCLEOTIDE SEQUENCE</scope>
    <source>
        <strain evidence="1">Conio</strain>
    </source>
</reference>
<accession>A0A9P6G6F4</accession>
<protein>
    <submittedName>
        <fullName evidence="1">Uncharacterized protein</fullName>
    </submittedName>
</protein>
<comment type="caution">
    <text evidence="1">The sequence shown here is derived from an EMBL/GenBank/DDBJ whole genome shotgun (WGS) entry which is preliminary data.</text>
</comment>
<sequence>MATYTRKNRRGMHGKLYMIKTQPTCKEEGIAYTPLPKGVMGHMAVVLNQPDSQRKVKFATITSNPCGEIRYYPIAPTPREPYAFQLHLRHYNNQYVGAPTALPLYAYLRVEV</sequence>
<dbReference type="EMBL" id="WJXW01000019">
    <property type="protein sequence ID" value="KAF9728614.1"/>
    <property type="molecule type" value="Genomic_DNA"/>
</dbReference>
<gene>
    <name evidence="1" type="ORF">PMIN01_13442</name>
</gene>
<dbReference type="OrthoDB" id="10629950at2759"/>
<organism evidence="1 2">
    <name type="scientific">Paraphaeosphaeria minitans</name>
    <dbReference type="NCBI Taxonomy" id="565426"/>
    <lineage>
        <taxon>Eukaryota</taxon>
        <taxon>Fungi</taxon>
        <taxon>Dikarya</taxon>
        <taxon>Ascomycota</taxon>
        <taxon>Pezizomycotina</taxon>
        <taxon>Dothideomycetes</taxon>
        <taxon>Pleosporomycetidae</taxon>
        <taxon>Pleosporales</taxon>
        <taxon>Massarineae</taxon>
        <taxon>Didymosphaeriaceae</taxon>
        <taxon>Paraphaeosphaeria</taxon>
    </lineage>
</organism>
<name>A0A9P6G6F4_9PLEO</name>